<dbReference type="GO" id="GO:0009307">
    <property type="term" value="P:DNA restriction-modification system"/>
    <property type="evidence" value="ECO:0007669"/>
    <property type="project" value="UniProtKB-KW"/>
</dbReference>
<evidence type="ECO:0000256" key="2">
    <source>
        <dbReference type="ARBA" id="ARBA00022747"/>
    </source>
</evidence>
<evidence type="ECO:0000256" key="3">
    <source>
        <dbReference type="ARBA" id="ARBA00023125"/>
    </source>
</evidence>
<dbReference type="Pfam" id="PF01420">
    <property type="entry name" value="Methylase_S"/>
    <property type="match status" value="2"/>
</dbReference>
<dbReference type="PANTHER" id="PTHR30408:SF13">
    <property type="entry name" value="TYPE I RESTRICTION ENZYME HINDI SPECIFICITY SUBUNIT"/>
    <property type="match status" value="1"/>
</dbReference>
<dbReference type="CDD" id="cd17260">
    <property type="entry name" value="RMtype1_S_EcoEI-TRD1-CR1_like"/>
    <property type="match status" value="1"/>
</dbReference>
<dbReference type="OrthoDB" id="9811611at2"/>
<reference evidence="5 6" key="1">
    <citation type="journal article" date="2013" name="J. Mol. Microbiol. Biotechnol.">
        <title>Analysis of the Complete Genomes of Acholeplasma brassicae , A. palmae and A. laidlawii and Their Comparison to the Obligate Parasites from ' Candidatus Phytoplasma'.</title>
        <authorList>
            <person name="Kube M."/>
            <person name="Siewert C."/>
            <person name="Migdoll A.M."/>
            <person name="Duduk B."/>
            <person name="Holz S."/>
            <person name="Rabus R."/>
            <person name="Seemuller E."/>
            <person name="Mitrovic J."/>
            <person name="Muller I."/>
            <person name="Buttner C."/>
            <person name="Reinhardt R."/>
        </authorList>
    </citation>
    <scope>NUCLEOTIDE SEQUENCE [LARGE SCALE GENOMIC DNA]</scope>
    <source>
        <strain evidence="6">0502</strain>
    </source>
</reference>
<organism evidence="5 6">
    <name type="scientific">Acholeplasma brassicae</name>
    <dbReference type="NCBI Taxonomy" id="61635"/>
    <lineage>
        <taxon>Bacteria</taxon>
        <taxon>Bacillati</taxon>
        <taxon>Mycoplasmatota</taxon>
        <taxon>Mollicutes</taxon>
        <taxon>Acholeplasmatales</taxon>
        <taxon>Acholeplasmataceae</taxon>
        <taxon>Acholeplasma</taxon>
    </lineage>
</organism>
<gene>
    <name evidence="5" type="primary">hsdS</name>
    <name evidence="5" type="ORF">BN85316870</name>
</gene>
<dbReference type="CDD" id="cd17243">
    <property type="entry name" value="RMtype1_S_AchA6I-TRD2-CR2_like"/>
    <property type="match status" value="1"/>
</dbReference>
<dbReference type="PANTHER" id="PTHR30408">
    <property type="entry name" value="TYPE-1 RESTRICTION ENZYME ECOKI SPECIFICITY PROTEIN"/>
    <property type="match status" value="1"/>
</dbReference>
<feature type="domain" description="Type I restriction modification DNA specificity" evidence="4">
    <location>
        <begin position="216"/>
        <end position="382"/>
    </location>
</feature>
<evidence type="ECO:0000256" key="1">
    <source>
        <dbReference type="ARBA" id="ARBA00010923"/>
    </source>
</evidence>
<dbReference type="RefSeq" id="WP_030005558.1">
    <property type="nucleotide sequence ID" value="NC_022549.1"/>
</dbReference>
<dbReference type="GO" id="GO:0003677">
    <property type="term" value="F:DNA binding"/>
    <property type="evidence" value="ECO:0007669"/>
    <property type="project" value="UniProtKB-KW"/>
</dbReference>
<evidence type="ECO:0000313" key="5">
    <source>
        <dbReference type="EMBL" id="CCV66708.1"/>
    </source>
</evidence>
<dbReference type="REBASE" id="77333">
    <property type="entry name" value="S.Abr502ORF85316880P"/>
</dbReference>
<dbReference type="Proteomes" id="UP000032737">
    <property type="component" value="Chromosome"/>
</dbReference>
<evidence type="ECO:0000313" key="6">
    <source>
        <dbReference type="Proteomes" id="UP000032737"/>
    </source>
</evidence>
<dbReference type="KEGG" id="abra:BN85316870"/>
<dbReference type="InterPro" id="IPR044946">
    <property type="entry name" value="Restrct_endonuc_typeI_TRD_sf"/>
</dbReference>
<accession>U4KSJ6</accession>
<dbReference type="AlphaFoldDB" id="U4KSJ6"/>
<dbReference type="HOGENOM" id="CLU_021095_2_1_14"/>
<sequence>MSYKDTRIIDFIEFNPKLTLRKGTIARKIPMESLTPFTRDVYSNTYEPYNGGAKFQNNDTIVARITPSLENGKTAYINHLNKGEIAFGSTEFIVLRAKSGVSYPQFVYYFSTSTLFRDNAIASMTGTSGRQRVQENTLYDLIYRLPSLDKQKAIANILSSLDDKIELNNKINKNLEELAQTLYKRWFVDFEFPNENGEPYKSSGGEMVESELGLIPNGWQIKTIFDIADTVLGGTPSRSNSTFWGKGHQWLKSGELNNLRIIRGTESITDLGLKSSATKLMPIGTTLIAITGYVGIISMLEIEACANQSVVGVIPNDKYPRSYIFGLIKEEIETIASKQTGSAQQHINKNDINSHRFICPTEQLIKQFCSIVESLNKNIAINLFGNQKLSQLRDELLPKLMNGEIEVPIEE</sequence>
<comment type="similarity">
    <text evidence="1">Belongs to the type-I restriction system S methylase family.</text>
</comment>
<dbReference type="InterPro" id="IPR000055">
    <property type="entry name" value="Restrct_endonuc_typeI_TRD"/>
</dbReference>
<dbReference type="SUPFAM" id="SSF116734">
    <property type="entry name" value="DNA methylase specificity domain"/>
    <property type="match status" value="2"/>
</dbReference>
<proteinExistence type="inferred from homology"/>
<keyword evidence="3" id="KW-0238">DNA-binding</keyword>
<keyword evidence="6" id="KW-1185">Reference proteome</keyword>
<dbReference type="EMBL" id="FO681348">
    <property type="protein sequence ID" value="CCV66708.1"/>
    <property type="molecule type" value="Genomic_DNA"/>
</dbReference>
<dbReference type="InterPro" id="IPR052021">
    <property type="entry name" value="Type-I_RS_S_subunit"/>
</dbReference>
<dbReference type="Gene3D" id="1.10.287.1120">
    <property type="entry name" value="Bipartite methylase S protein"/>
    <property type="match status" value="1"/>
</dbReference>
<evidence type="ECO:0000259" key="4">
    <source>
        <dbReference type="Pfam" id="PF01420"/>
    </source>
</evidence>
<keyword evidence="2" id="KW-0680">Restriction system</keyword>
<feature type="domain" description="Type I restriction modification DNA specificity" evidence="4">
    <location>
        <begin position="10"/>
        <end position="177"/>
    </location>
</feature>
<dbReference type="Gene3D" id="3.90.220.20">
    <property type="entry name" value="DNA methylase specificity domains"/>
    <property type="match status" value="2"/>
</dbReference>
<dbReference type="STRING" id="61635.BN85316870"/>
<name>U4KSJ6_9MOLU</name>
<protein>
    <submittedName>
        <fullName evidence="5">Type I restriction-modification system specificity determinant protein</fullName>
    </submittedName>
</protein>